<dbReference type="GO" id="GO:0005829">
    <property type="term" value="C:cytosol"/>
    <property type="evidence" value="ECO:0007669"/>
    <property type="project" value="TreeGrafter"/>
</dbReference>
<dbReference type="InterPro" id="IPR005227">
    <property type="entry name" value="YqgF"/>
</dbReference>
<evidence type="ECO:0000313" key="8">
    <source>
        <dbReference type="EMBL" id="MDY5154508.1"/>
    </source>
</evidence>
<dbReference type="InterPro" id="IPR006641">
    <property type="entry name" value="YqgF/RNaseH-like_dom"/>
</dbReference>
<dbReference type="InterPro" id="IPR037027">
    <property type="entry name" value="YqgF/RNaseH-like_dom_sf"/>
</dbReference>
<gene>
    <name evidence="8" type="primary">ruvX</name>
    <name evidence="8" type="ORF">R6G80_02050</name>
    <name evidence="7" type="ORF">R6G86_04900</name>
</gene>
<dbReference type="PANTHER" id="PTHR33317:SF4">
    <property type="entry name" value="POLYNUCLEOTIDYL TRANSFERASE, RIBONUCLEASE H-LIKE SUPERFAMILY PROTEIN"/>
    <property type="match status" value="1"/>
</dbReference>
<keyword evidence="1 5" id="KW-0963">Cytoplasm</keyword>
<protein>
    <recommendedName>
        <fullName evidence="5">Putative pre-16S rRNA nuclease</fullName>
        <ecNumber evidence="5">3.1.-.-</ecNumber>
    </recommendedName>
</protein>
<dbReference type="SUPFAM" id="SSF53098">
    <property type="entry name" value="Ribonuclease H-like"/>
    <property type="match status" value="1"/>
</dbReference>
<evidence type="ECO:0000256" key="2">
    <source>
        <dbReference type="ARBA" id="ARBA00022517"/>
    </source>
</evidence>
<keyword evidence="9" id="KW-1185">Reference proteome</keyword>
<keyword evidence="4 5" id="KW-0378">Hydrolase</keyword>
<comment type="caution">
    <text evidence="8">The sequence shown here is derived from an EMBL/GenBank/DDBJ whole genome shotgun (WGS) entry which is preliminary data.</text>
</comment>
<evidence type="ECO:0000256" key="4">
    <source>
        <dbReference type="ARBA" id="ARBA00022801"/>
    </source>
</evidence>
<evidence type="ECO:0000313" key="10">
    <source>
        <dbReference type="Proteomes" id="UP001281731"/>
    </source>
</evidence>
<comment type="function">
    <text evidence="5">Could be a nuclease involved in processing of the 5'-end of pre-16S rRNA.</text>
</comment>
<evidence type="ECO:0000256" key="3">
    <source>
        <dbReference type="ARBA" id="ARBA00022722"/>
    </source>
</evidence>
<dbReference type="SMART" id="SM00732">
    <property type="entry name" value="YqgFc"/>
    <property type="match status" value="1"/>
</dbReference>
<evidence type="ECO:0000313" key="9">
    <source>
        <dbReference type="Proteomes" id="UP001275049"/>
    </source>
</evidence>
<dbReference type="EMBL" id="JAWNGA010000007">
    <property type="protein sequence ID" value="MDY5133081.1"/>
    <property type="molecule type" value="Genomic_DNA"/>
</dbReference>
<name>A0AAW9HTV7_9ACTO</name>
<feature type="domain" description="YqgF/RNase H-like" evidence="6">
    <location>
        <begin position="4"/>
        <end position="103"/>
    </location>
</feature>
<evidence type="ECO:0000313" key="7">
    <source>
        <dbReference type="EMBL" id="MDY5133081.1"/>
    </source>
</evidence>
<sequence length="159" mass="17303">MRRGVRIGVDVGKARTGLAISDSDGILATPVGTFRAGGQDIHEVMSLVREKNVLEVIVGLPYNMDGSEGASARMARNWARRVAKRIAPVPVRMVDERLTTVTAHQKLHSVGKELRAHKAVVDQVAATLILDNALETERRTGRAPGELFELYPPSDTRIG</sequence>
<dbReference type="HAMAP" id="MF_00651">
    <property type="entry name" value="Nuclease_YqgF"/>
    <property type="match status" value="1"/>
</dbReference>
<accession>A0AAW9HTV7</accession>
<reference evidence="8 9" key="1">
    <citation type="submission" date="2023-10" db="EMBL/GenBank/DDBJ databases">
        <title>Whole Genome based description of the genera Actinobaculum and Actinotignum reveals a complex phylogenetic relationship within the species included in the genus Actinotignum.</title>
        <authorList>
            <person name="Jensen C.S."/>
            <person name="Dargis R."/>
            <person name="Kemp M."/>
            <person name="Christensen J.J."/>
        </authorList>
    </citation>
    <scope>NUCLEOTIDE SEQUENCE</scope>
    <source>
        <strain evidence="8">SLA_B511</strain>
        <strain evidence="7 9">SLA_B974</strain>
    </source>
</reference>
<dbReference type="AlphaFoldDB" id="A0AAW9HTV7"/>
<dbReference type="CDD" id="cd16964">
    <property type="entry name" value="YqgF"/>
    <property type="match status" value="1"/>
</dbReference>
<dbReference type="EC" id="3.1.-.-" evidence="5"/>
<comment type="similarity">
    <text evidence="5">Belongs to the YqgF HJR family.</text>
</comment>
<dbReference type="PANTHER" id="PTHR33317">
    <property type="entry name" value="POLYNUCLEOTIDYL TRANSFERASE, RIBONUCLEASE H-LIKE SUPERFAMILY PROTEIN"/>
    <property type="match status" value="1"/>
</dbReference>
<dbReference type="GO" id="GO:0016788">
    <property type="term" value="F:hydrolase activity, acting on ester bonds"/>
    <property type="evidence" value="ECO:0007669"/>
    <property type="project" value="UniProtKB-UniRule"/>
</dbReference>
<evidence type="ECO:0000259" key="6">
    <source>
        <dbReference type="SMART" id="SM00732"/>
    </source>
</evidence>
<keyword evidence="3 5" id="KW-0540">Nuclease</keyword>
<dbReference type="NCBIfam" id="TIGR00250">
    <property type="entry name" value="RNAse_H_YqgF"/>
    <property type="match status" value="1"/>
</dbReference>
<dbReference type="Gene3D" id="3.30.420.140">
    <property type="entry name" value="YqgF/RNase H-like domain"/>
    <property type="match status" value="1"/>
</dbReference>
<dbReference type="EMBL" id="JAWNGC010000002">
    <property type="protein sequence ID" value="MDY5154508.1"/>
    <property type="molecule type" value="Genomic_DNA"/>
</dbReference>
<evidence type="ECO:0000256" key="1">
    <source>
        <dbReference type="ARBA" id="ARBA00022490"/>
    </source>
</evidence>
<dbReference type="Pfam" id="PF03652">
    <property type="entry name" value="RuvX"/>
    <property type="match status" value="1"/>
</dbReference>
<dbReference type="GO" id="GO:0004518">
    <property type="term" value="F:nuclease activity"/>
    <property type="evidence" value="ECO:0007669"/>
    <property type="project" value="UniProtKB-KW"/>
</dbReference>
<dbReference type="InterPro" id="IPR012337">
    <property type="entry name" value="RNaseH-like_sf"/>
</dbReference>
<evidence type="ECO:0000256" key="5">
    <source>
        <dbReference type="HAMAP-Rule" id="MF_00651"/>
    </source>
</evidence>
<proteinExistence type="inferred from homology"/>
<comment type="subcellular location">
    <subcellularLocation>
        <location evidence="5">Cytoplasm</location>
    </subcellularLocation>
</comment>
<dbReference type="GO" id="GO:0000967">
    <property type="term" value="P:rRNA 5'-end processing"/>
    <property type="evidence" value="ECO:0007669"/>
    <property type="project" value="UniProtKB-UniRule"/>
</dbReference>
<dbReference type="Proteomes" id="UP001275049">
    <property type="component" value="Unassembled WGS sequence"/>
</dbReference>
<dbReference type="RefSeq" id="WP_022866719.1">
    <property type="nucleotide sequence ID" value="NZ_CAMYCL010000040.1"/>
</dbReference>
<dbReference type="Proteomes" id="UP001281731">
    <property type="component" value="Unassembled WGS sequence"/>
</dbReference>
<keyword evidence="2 5" id="KW-0690">Ribosome biogenesis</keyword>
<organism evidence="8 10">
    <name type="scientific">Actinotignum urinale</name>
    <dbReference type="NCBI Taxonomy" id="190146"/>
    <lineage>
        <taxon>Bacteria</taxon>
        <taxon>Bacillati</taxon>
        <taxon>Actinomycetota</taxon>
        <taxon>Actinomycetes</taxon>
        <taxon>Actinomycetales</taxon>
        <taxon>Actinomycetaceae</taxon>
        <taxon>Actinotignum</taxon>
    </lineage>
</organism>